<dbReference type="AlphaFoldDB" id="A0A1H2E3D7"/>
<dbReference type="GO" id="GO:0009253">
    <property type="term" value="P:peptidoglycan catabolic process"/>
    <property type="evidence" value="ECO:0007669"/>
    <property type="project" value="InterPro"/>
</dbReference>
<dbReference type="GO" id="GO:0008745">
    <property type="term" value="F:N-acetylmuramoyl-L-alanine amidase activity"/>
    <property type="evidence" value="ECO:0007669"/>
    <property type="project" value="UniProtKB-EC"/>
</dbReference>
<dbReference type="Pfam" id="PF01520">
    <property type="entry name" value="Amidase_3"/>
    <property type="match status" value="1"/>
</dbReference>
<accession>A0A1H2E3D7</accession>
<dbReference type="SUPFAM" id="SSF53187">
    <property type="entry name" value="Zn-dependent exopeptidases"/>
    <property type="match status" value="1"/>
</dbReference>
<evidence type="ECO:0000256" key="4">
    <source>
        <dbReference type="SAM" id="Coils"/>
    </source>
</evidence>
<dbReference type="CDD" id="cd02696">
    <property type="entry name" value="MurNAc-LAA"/>
    <property type="match status" value="1"/>
</dbReference>
<dbReference type="InterPro" id="IPR050695">
    <property type="entry name" value="N-acetylmuramoyl_amidase_3"/>
</dbReference>
<dbReference type="PANTHER" id="PTHR30404">
    <property type="entry name" value="N-ACETYLMURAMOYL-L-ALANINE AMIDASE"/>
    <property type="match status" value="1"/>
</dbReference>
<dbReference type="EC" id="3.5.1.28" evidence="2"/>
<dbReference type="GO" id="GO:0030288">
    <property type="term" value="C:outer membrane-bounded periplasmic space"/>
    <property type="evidence" value="ECO:0007669"/>
    <property type="project" value="TreeGrafter"/>
</dbReference>
<evidence type="ECO:0000256" key="1">
    <source>
        <dbReference type="ARBA" id="ARBA00001561"/>
    </source>
</evidence>
<dbReference type="Gene3D" id="3.40.630.40">
    <property type="entry name" value="Zn-dependent exopeptidases"/>
    <property type="match status" value="1"/>
</dbReference>
<protein>
    <recommendedName>
        <fullName evidence="2">N-acetylmuramoyl-L-alanine amidase</fullName>
        <ecNumber evidence="2">3.5.1.28</ecNumber>
    </recommendedName>
</protein>
<dbReference type="InterPro" id="IPR002508">
    <property type="entry name" value="MurNAc-LAA_cat"/>
</dbReference>
<proteinExistence type="predicted"/>
<organism evidence="6 7">
    <name type="scientific">Desulfobacula phenolica</name>
    <dbReference type="NCBI Taxonomy" id="90732"/>
    <lineage>
        <taxon>Bacteria</taxon>
        <taxon>Pseudomonadati</taxon>
        <taxon>Thermodesulfobacteriota</taxon>
        <taxon>Desulfobacteria</taxon>
        <taxon>Desulfobacterales</taxon>
        <taxon>Desulfobacteraceae</taxon>
        <taxon>Desulfobacula</taxon>
    </lineage>
</organism>
<evidence type="ECO:0000256" key="2">
    <source>
        <dbReference type="ARBA" id="ARBA00011901"/>
    </source>
</evidence>
<dbReference type="PANTHER" id="PTHR30404:SF0">
    <property type="entry name" value="N-ACETYLMURAMOYL-L-ALANINE AMIDASE AMIC"/>
    <property type="match status" value="1"/>
</dbReference>
<sequence length="231" mass="25772">MAKEKVLAFIIILSCIIPPGIGFGNKAIQTTQRIIVIDPGHGGTQNGIVSSSGINEKTITLQLAEKIVQQLEKRYNVLLTRTQNIAIPARERIFLANKNKADLFISIHLHQSNKYSAFFYYFNPPESYKPPPHIEDIKWKSHPLLHQAESKKAITSFCSIFSANKNAIRFFSTGAPILLLEGATMPAILIEPLSVLTLPQHPDEIESILTEYAALISKSIDLYLKKNNPKP</sequence>
<dbReference type="Proteomes" id="UP000199608">
    <property type="component" value="Unassembled WGS sequence"/>
</dbReference>
<feature type="domain" description="MurNAc-LAA" evidence="5">
    <location>
        <begin position="35"/>
        <end position="193"/>
    </location>
</feature>
<evidence type="ECO:0000313" key="7">
    <source>
        <dbReference type="Proteomes" id="UP000199608"/>
    </source>
</evidence>
<keyword evidence="4" id="KW-0175">Coiled coil</keyword>
<comment type="catalytic activity">
    <reaction evidence="1">
        <text>Hydrolyzes the link between N-acetylmuramoyl residues and L-amino acid residues in certain cell-wall glycopeptides.</text>
        <dbReference type="EC" id="3.5.1.28"/>
    </reaction>
</comment>
<reference evidence="7" key="1">
    <citation type="submission" date="2016-10" db="EMBL/GenBank/DDBJ databases">
        <authorList>
            <person name="Varghese N."/>
            <person name="Submissions S."/>
        </authorList>
    </citation>
    <scope>NUCLEOTIDE SEQUENCE [LARGE SCALE GENOMIC DNA]</scope>
    <source>
        <strain evidence="7">DSM 3384</strain>
    </source>
</reference>
<evidence type="ECO:0000256" key="3">
    <source>
        <dbReference type="ARBA" id="ARBA00022801"/>
    </source>
</evidence>
<name>A0A1H2E3D7_9BACT</name>
<keyword evidence="3" id="KW-0378">Hydrolase</keyword>
<evidence type="ECO:0000259" key="5">
    <source>
        <dbReference type="Pfam" id="PF01520"/>
    </source>
</evidence>
<keyword evidence="7" id="KW-1185">Reference proteome</keyword>
<evidence type="ECO:0000313" key="6">
    <source>
        <dbReference type="EMBL" id="SDT89208.1"/>
    </source>
</evidence>
<dbReference type="EMBL" id="FNLL01000002">
    <property type="protein sequence ID" value="SDT89208.1"/>
    <property type="molecule type" value="Genomic_DNA"/>
</dbReference>
<gene>
    <name evidence="6" type="ORF">SAMN04487931_102433</name>
</gene>
<dbReference type="RefSeq" id="WP_175530270.1">
    <property type="nucleotide sequence ID" value="NZ_FNLL01000002.1"/>
</dbReference>
<feature type="coiled-coil region" evidence="4">
    <location>
        <begin position="54"/>
        <end position="81"/>
    </location>
</feature>